<dbReference type="RefSeq" id="WP_070320247.1">
    <property type="nucleotide sequence ID" value="NZ_CP194061.1"/>
</dbReference>
<feature type="transmembrane region" description="Helical" evidence="1">
    <location>
        <begin position="180"/>
        <end position="202"/>
    </location>
</feature>
<keyword evidence="3" id="KW-1185">Reference proteome</keyword>
<evidence type="ECO:0000313" key="2">
    <source>
        <dbReference type="EMBL" id="MDQ0425821.1"/>
    </source>
</evidence>
<protein>
    <submittedName>
        <fullName evidence="2">Small-conductance mechanosensitive channel</fullName>
    </submittedName>
</protein>
<feature type="transmembrane region" description="Helical" evidence="1">
    <location>
        <begin position="20"/>
        <end position="38"/>
    </location>
</feature>
<name>A0ABU0GKC7_9CELL</name>
<keyword evidence="1" id="KW-1133">Transmembrane helix</keyword>
<evidence type="ECO:0000313" key="3">
    <source>
        <dbReference type="Proteomes" id="UP001240250"/>
    </source>
</evidence>
<keyword evidence="1" id="KW-0812">Transmembrane</keyword>
<comment type="caution">
    <text evidence="2">The sequence shown here is derived from an EMBL/GenBank/DDBJ whole genome shotgun (WGS) entry which is preliminary data.</text>
</comment>
<accession>A0ABU0GKC7</accession>
<evidence type="ECO:0000256" key="1">
    <source>
        <dbReference type="SAM" id="Phobius"/>
    </source>
</evidence>
<keyword evidence="1" id="KW-0472">Membrane</keyword>
<dbReference type="Proteomes" id="UP001240250">
    <property type="component" value="Unassembled WGS sequence"/>
</dbReference>
<feature type="transmembrane region" description="Helical" evidence="1">
    <location>
        <begin position="140"/>
        <end position="159"/>
    </location>
</feature>
<feature type="transmembrane region" description="Helical" evidence="1">
    <location>
        <begin position="107"/>
        <end position="128"/>
    </location>
</feature>
<feature type="transmembrane region" description="Helical" evidence="1">
    <location>
        <begin position="208"/>
        <end position="230"/>
    </location>
</feature>
<dbReference type="EMBL" id="JAUSVM010000001">
    <property type="protein sequence ID" value="MDQ0425821.1"/>
    <property type="molecule type" value="Genomic_DNA"/>
</dbReference>
<gene>
    <name evidence="2" type="ORF">JO380_002202</name>
</gene>
<sequence>MTSTSGEPAPPVWSWHGPGAAITAAAVLAMVVASMLAWPDMAAEVVTREAAGRHGASVVPRGVSAVLLPATASLLAALFALGPWVEHHLGSLTPALQERSPERVRRVLGWTSAGLSVVLLVVHLGVLSLYTGHDFRWEQAVGAAVGVLLVVLGGVLPLAAPGGRFSSRRAEAFRAAQGPAYRDAGVVVAITGVATVVCAFAAPAAAVVVAVGGVLFGFGLVAVRAALAAVRSPGGRTGA</sequence>
<organism evidence="2 3">
    <name type="scientific">Cellulomonas iranensis</name>
    <dbReference type="NCBI Taxonomy" id="76862"/>
    <lineage>
        <taxon>Bacteria</taxon>
        <taxon>Bacillati</taxon>
        <taxon>Actinomycetota</taxon>
        <taxon>Actinomycetes</taxon>
        <taxon>Micrococcales</taxon>
        <taxon>Cellulomonadaceae</taxon>
        <taxon>Cellulomonas</taxon>
    </lineage>
</organism>
<reference evidence="2 3" key="1">
    <citation type="submission" date="2023-07" db="EMBL/GenBank/DDBJ databases">
        <title>Sequencing the genomes of 1000 actinobacteria strains.</title>
        <authorList>
            <person name="Klenk H.-P."/>
        </authorList>
    </citation>
    <scope>NUCLEOTIDE SEQUENCE [LARGE SCALE GENOMIC DNA]</scope>
    <source>
        <strain evidence="2 3">DSM 14785</strain>
    </source>
</reference>
<proteinExistence type="predicted"/>